<protein>
    <submittedName>
        <fullName evidence="1">Uncharacterized protein</fullName>
    </submittedName>
</protein>
<dbReference type="AlphaFoldDB" id="G0ECY1"/>
<dbReference type="RefSeq" id="WP_014027378.1">
    <property type="nucleotide sequence ID" value="NC_015931.1"/>
</dbReference>
<dbReference type="Proteomes" id="UP000001037">
    <property type="component" value="Chromosome"/>
</dbReference>
<gene>
    <name evidence="1" type="ordered locus">Pyrfu_1848</name>
</gene>
<dbReference type="GeneID" id="11138184"/>
<dbReference type="eggNOG" id="arCOG04047">
    <property type="taxonomic scope" value="Archaea"/>
</dbReference>
<dbReference type="HOGENOM" id="CLU_1412415_0_0_2"/>
<evidence type="ECO:0000313" key="1">
    <source>
        <dbReference type="EMBL" id="AEM39701.1"/>
    </source>
</evidence>
<sequence length="192" mass="20493">MPGTSNSKTRMRALVLALGLFLVMLGIGIAAVTSSGYRSVCSLAELDKPEKVVVSGKVAQLQTARVAVKIGDAVFLGTSSFSPTYTVVERVQGSFGRLDTDDRYAVFVLYDDGCQGSPVVAVYSASTFESRYGAHAVFSEEVVVEGYYQPTLHAVIYDPMTGHIYYEGPVVIVTQILKGCHEAYGQGAATTS</sequence>
<proteinExistence type="predicted"/>
<dbReference type="KEGG" id="pfm:Pyrfu_1848"/>
<name>G0ECY1_PYRF1</name>
<organism evidence="1 2">
    <name type="scientific">Pyrolobus fumarii (strain DSM 11204 / 1A)</name>
    <dbReference type="NCBI Taxonomy" id="694429"/>
    <lineage>
        <taxon>Archaea</taxon>
        <taxon>Thermoproteota</taxon>
        <taxon>Thermoprotei</taxon>
        <taxon>Desulfurococcales</taxon>
        <taxon>Pyrodictiaceae</taxon>
        <taxon>Pyrolobus</taxon>
    </lineage>
</organism>
<dbReference type="OrthoDB" id="26604at2157"/>
<evidence type="ECO:0000313" key="2">
    <source>
        <dbReference type="Proteomes" id="UP000001037"/>
    </source>
</evidence>
<dbReference type="EMBL" id="CP002838">
    <property type="protein sequence ID" value="AEM39701.1"/>
    <property type="molecule type" value="Genomic_DNA"/>
</dbReference>
<dbReference type="InParanoid" id="G0ECY1"/>
<reference evidence="1 2" key="1">
    <citation type="journal article" date="2011" name="Stand. Genomic Sci.">
        <title>Complete genome sequence of the hyperthermophilic chemolithoautotroph Pyrolobus fumarii type strain (1A).</title>
        <authorList>
            <person name="Anderson I."/>
            <person name="Goker M."/>
            <person name="Nolan M."/>
            <person name="Lucas S."/>
            <person name="Hammon N."/>
            <person name="Deshpande S."/>
            <person name="Cheng J.F."/>
            <person name="Tapia R."/>
            <person name="Han C."/>
            <person name="Goodwin L."/>
            <person name="Pitluck S."/>
            <person name="Huntemann M."/>
            <person name="Liolios K."/>
            <person name="Ivanova N."/>
            <person name="Pagani I."/>
            <person name="Mavromatis K."/>
            <person name="Ovchinikova G."/>
            <person name="Pati A."/>
            <person name="Chen A."/>
            <person name="Palaniappan K."/>
            <person name="Land M."/>
            <person name="Hauser L."/>
            <person name="Brambilla E.M."/>
            <person name="Huber H."/>
            <person name="Yasawong M."/>
            <person name="Rohde M."/>
            <person name="Spring S."/>
            <person name="Abt B."/>
            <person name="Sikorski J."/>
            <person name="Wirth R."/>
            <person name="Detter J.C."/>
            <person name="Woyke T."/>
            <person name="Bristow J."/>
            <person name="Eisen J.A."/>
            <person name="Markowitz V."/>
            <person name="Hugenholtz P."/>
            <person name="Kyrpides N.C."/>
            <person name="Klenk H.P."/>
            <person name="Lapidus A."/>
        </authorList>
    </citation>
    <scope>NUCLEOTIDE SEQUENCE [LARGE SCALE GENOMIC DNA]</scope>
    <source>
        <strain evidence="2">DSM 11204 / 1A</strain>
    </source>
</reference>
<dbReference type="STRING" id="694429.Pyrfu_1848"/>
<keyword evidence="2" id="KW-1185">Reference proteome</keyword>
<accession>G0ECY1</accession>